<evidence type="ECO:0000259" key="1">
    <source>
        <dbReference type="Pfam" id="PF13905"/>
    </source>
</evidence>
<dbReference type="PANTHER" id="PTHR46472">
    <property type="entry name" value="NUCLEOREDOXIN"/>
    <property type="match status" value="1"/>
</dbReference>
<accession>A0A7S2PPV9</accession>
<dbReference type="PANTHER" id="PTHR46472:SF1">
    <property type="entry name" value="NUCLEOREDOXIN"/>
    <property type="match status" value="1"/>
</dbReference>
<organism evidence="2">
    <name type="scientific">Leptocylindrus danicus</name>
    <dbReference type="NCBI Taxonomy" id="163516"/>
    <lineage>
        <taxon>Eukaryota</taxon>
        <taxon>Sar</taxon>
        <taxon>Stramenopiles</taxon>
        <taxon>Ochrophyta</taxon>
        <taxon>Bacillariophyta</taxon>
        <taxon>Coscinodiscophyceae</taxon>
        <taxon>Chaetocerotophycidae</taxon>
        <taxon>Leptocylindrales</taxon>
        <taxon>Leptocylindraceae</taxon>
        <taxon>Leptocylindrus</taxon>
    </lineage>
</organism>
<dbReference type="InterPro" id="IPR012336">
    <property type="entry name" value="Thioredoxin-like_fold"/>
</dbReference>
<dbReference type="GO" id="GO:0031397">
    <property type="term" value="P:negative regulation of protein ubiquitination"/>
    <property type="evidence" value="ECO:0007669"/>
    <property type="project" value="TreeGrafter"/>
</dbReference>
<dbReference type="Gene3D" id="3.40.30.10">
    <property type="entry name" value="Glutaredoxin"/>
    <property type="match status" value="1"/>
</dbReference>
<name>A0A7S2PPV9_9STRA</name>
<dbReference type="EMBL" id="HBGY01031812">
    <property type="protein sequence ID" value="CAD9610701.1"/>
    <property type="molecule type" value="Transcribed_RNA"/>
</dbReference>
<feature type="domain" description="Thioredoxin-like fold" evidence="1">
    <location>
        <begin position="18"/>
        <end position="128"/>
    </location>
</feature>
<dbReference type="SUPFAM" id="SSF52833">
    <property type="entry name" value="Thioredoxin-like"/>
    <property type="match status" value="1"/>
</dbReference>
<sequence>MKLGALFPSLSKPLASSRLLGLYYASSWCPDCTPITPALGRVYAAQSPSDEGIKELEIVYVSSDRSAEQMADSMQKTHGPWQSIPYENVDERSSLKCHFGVCAGMEASALGLTGGKRKFGIPTLIILDCATEEILTMDGVADVMKSSDGTGVIAGWIGALPN</sequence>
<reference evidence="2" key="1">
    <citation type="submission" date="2021-01" db="EMBL/GenBank/DDBJ databases">
        <authorList>
            <person name="Corre E."/>
            <person name="Pelletier E."/>
            <person name="Niang G."/>
            <person name="Scheremetjew M."/>
            <person name="Finn R."/>
            <person name="Kale V."/>
            <person name="Holt S."/>
            <person name="Cochrane G."/>
            <person name="Meng A."/>
            <person name="Brown T."/>
            <person name="Cohen L."/>
        </authorList>
    </citation>
    <scope>NUCLEOTIDE SEQUENCE</scope>
    <source>
        <strain evidence="2">B650</strain>
    </source>
</reference>
<dbReference type="AlphaFoldDB" id="A0A7S2PPV9"/>
<dbReference type="GO" id="GO:0004791">
    <property type="term" value="F:thioredoxin-disulfide reductase (NADPH) activity"/>
    <property type="evidence" value="ECO:0007669"/>
    <property type="project" value="TreeGrafter"/>
</dbReference>
<dbReference type="Pfam" id="PF13905">
    <property type="entry name" value="Thioredoxin_8"/>
    <property type="match status" value="1"/>
</dbReference>
<gene>
    <name evidence="2" type="ORF">LDAN0321_LOCUS19856</name>
</gene>
<evidence type="ECO:0000313" key="2">
    <source>
        <dbReference type="EMBL" id="CAD9610701.1"/>
    </source>
</evidence>
<dbReference type="GO" id="GO:0005634">
    <property type="term" value="C:nucleus"/>
    <property type="evidence" value="ECO:0007669"/>
    <property type="project" value="TreeGrafter"/>
</dbReference>
<proteinExistence type="predicted"/>
<dbReference type="GO" id="GO:0030178">
    <property type="term" value="P:negative regulation of Wnt signaling pathway"/>
    <property type="evidence" value="ECO:0007669"/>
    <property type="project" value="TreeGrafter"/>
</dbReference>
<protein>
    <recommendedName>
        <fullName evidence="1">Thioredoxin-like fold domain-containing protein</fullName>
    </recommendedName>
</protein>
<dbReference type="InterPro" id="IPR036249">
    <property type="entry name" value="Thioredoxin-like_sf"/>
</dbReference>